<evidence type="ECO:0000256" key="4">
    <source>
        <dbReference type="ARBA" id="ARBA00023002"/>
    </source>
</evidence>
<evidence type="ECO:0000259" key="7">
    <source>
        <dbReference type="Pfam" id="PF00984"/>
    </source>
</evidence>
<dbReference type="AlphaFoldDB" id="A0A1Y3MHY7"/>
<accession>A0A1Y3MHY7</accession>
<dbReference type="Pfam" id="PF00984">
    <property type="entry name" value="UDPG_MGDP_dh"/>
    <property type="match status" value="1"/>
</dbReference>
<dbReference type="Gene3D" id="1.20.5.100">
    <property type="entry name" value="Cytochrome c1, transmembrane anchor, C-terminal"/>
    <property type="match status" value="1"/>
</dbReference>
<comment type="pathway">
    <text evidence="1">Nucleotide-sugar biosynthesis; UDP-alpha-D-glucuronate biosynthesis; UDP-alpha-D-glucuronate from UDP-alpha-D-glucose: step 1/1.</text>
</comment>
<evidence type="ECO:0000313" key="9">
    <source>
        <dbReference type="EMBL" id="OUM50059.1"/>
    </source>
</evidence>
<evidence type="ECO:0000256" key="2">
    <source>
        <dbReference type="ARBA" id="ARBA00006601"/>
    </source>
</evidence>
<dbReference type="SUPFAM" id="SSF51735">
    <property type="entry name" value="NAD(P)-binding Rossmann-fold domains"/>
    <property type="match status" value="1"/>
</dbReference>
<gene>
    <name evidence="9" type="ORF">BW425_05435</name>
</gene>
<comment type="similarity">
    <text evidence="2">Belongs to the UDP-glucose/GDP-mannose dehydrogenase family.</text>
</comment>
<dbReference type="FunFam" id="1.20.5.100:FF:000001">
    <property type="entry name" value="UDP-glucose 6-dehydrogenase"/>
    <property type="match status" value="1"/>
</dbReference>
<comment type="function">
    <text evidence="6">Catalyzes the conversion of UDP-glucose into UDP-glucuronate, one of the precursors of teichuronic acid.</text>
</comment>
<dbReference type="InterPro" id="IPR001732">
    <property type="entry name" value="UDP-Glc/GDP-Man_DH_N"/>
</dbReference>
<dbReference type="Proteomes" id="UP000195321">
    <property type="component" value="Unassembled WGS sequence"/>
</dbReference>
<evidence type="ECO:0000256" key="1">
    <source>
        <dbReference type="ARBA" id="ARBA00004701"/>
    </source>
</evidence>
<evidence type="ECO:0000256" key="3">
    <source>
        <dbReference type="ARBA" id="ARBA00012954"/>
    </source>
</evidence>
<organism evidence="9 10">
    <name type="scientific">Bacillus pseudomycoides</name>
    <dbReference type="NCBI Taxonomy" id="64104"/>
    <lineage>
        <taxon>Bacteria</taxon>
        <taxon>Bacillati</taxon>
        <taxon>Bacillota</taxon>
        <taxon>Bacilli</taxon>
        <taxon>Bacillales</taxon>
        <taxon>Bacillaceae</taxon>
        <taxon>Bacillus</taxon>
        <taxon>Bacillus cereus group</taxon>
    </lineage>
</organism>
<feature type="domain" description="UDP-glucose/GDP-mannose dehydrogenase N-terminal" evidence="8">
    <location>
        <begin position="4"/>
        <end position="79"/>
    </location>
</feature>
<dbReference type="GO" id="GO:0051287">
    <property type="term" value="F:NAD binding"/>
    <property type="evidence" value="ECO:0007669"/>
    <property type="project" value="InterPro"/>
</dbReference>
<comment type="caution">
    <text evidence="9">The sequence shown here is derived from an EMBL/GenBank/DDBJ whole genome shotgun (WGS) entry which is preliminary data.</text>
</comment>
<dbReference type="Gene3D" id="3.40.50.720">
    <property type="entry name" value="NAD(P)-binding Rossmann-like Domain"/>
    <property type="match status" value="2"/>
</dbReference>
<dbReference type="InterPro" id="IPR014026">
    <property type="entry name" value="UDP-Glc/GDP-Man_DH_dimer"/>
</dbReference>
<dbReference type="SUPFAM" id="SSF48179">
    <property type="entry name" value="6-phosphogluconate dehydrogenase C-terminal domain-like"/>
    <property type="match status" value="1"/>
</dbReference>
<feature type="domain" description="UDP-glucose/GDP-mannose dehydrogenase dimerisation" evidence="7">
    <location>
        <begin position="94"/>
        <end position="126"/>
    </location>
</feature>
<protein>
    <recommendedName>
        <fullName evidence="3">UDP-glucose 6-dehydrogenase</fullName>
        <ecNumber evidence="3">1.1.1.22</ecNumber>
    </recommendedName>
</protein>
<evidence type="ECO:0000256" key="5">
    <source>
        <dbReference type="ARBA" id="ARBA00023027"/>
    </source>
</evidence>
<dbReference type="EMBL" id="MWPX01000003">
    <property type="protein sequence ID" value="OUM50059.1"/>
    <property type="molecule type" value="Genomic_DNA"/>
</dbReference>
<name>A0A1Y3MHY7_9BACI</name>
<evidence type="ECO:0000256" key="6">
    <source>
        <dbReference type="ARBA" id="ARBA00053241"/>
    </source>
</evidence>
<dbReference type="GO" id="GO:0003979">
    <property type="term" value="F:UDP-glucose 6-dehydrogenase activity"/>
    <property type="evidence" value="ECO:0007669"/>
    <property type="project" value="UniProtKB-EC"/>
</dbReference>
<evidence type="ECO:0000313" key="10">
    <source>
        <dbReference type="Proteomes" id="UP000195321"/>
    </source>
</evidence>
<dbReference type="PANTHER" id="PTHR43750">
    <property type="entry name" value="UDP-GLUCOSE 6-DEHYDROGENASE TUAD"/>
    <property type="match status" value="1"/>
</dbReference>
<dbReference type="Pfam" id="PF03721">
    <property type="entry name" value="UDPG_MGDP_dh_N"/>
    <property type="match status" value="1"/>
</dbReference>
<reference evidence="9 10" key="1">
    <citation type="submission" date="2017-02" db="EMBL/GenBank/DDBJ databases">
        <title>Bacillus pseudomycoides isolate FSL K6-0042.</title>
        <authorList>
            <person name="Kovac J."/>
        </authorList>
    </citation>
    <scope>NUCLEOTIDE SEQUENCE [LARGE SCALE GENOMIC DNA]</scope>
    <source>
        <strain evidence="9 10">FSL K6-0042</strain>
    </source>
</reference>
<dbReference type="EC" id="1.1.1.22" evidence="3"/>
<dbReference type="InterPro" id="IPR008927">
    <property type="entry name" value="6-PGluconate_DH-like_C_sf"/>
</dbReference>
<proteinExistence type="inferred from homology"/>
<evidence type="ECO:0000259" key="8">
    <source>
        <dbReference type="Pfam" id="PF03721"/>
    </source>
</evidence>
<keyword evidence="4" id="KW-0560">Oxidoreductase</keyword>
<keyword evidence="5" id="KW-0520">NAD</keyword>
<dbReference type="InterPro" id="IPR036291">
    <property type="entry name" value="NAD(P)-bd_dom_sf"/>
</dbReference>
<sequence>MCANSDIIVVTKSTVPVGTNNQMKEWIQEKLQGRHMYHMIHMVSNREFLHEGSGIHDFFHGDRIVIGAETEEIAQKVERLYSKLLIETFVTDIRSAEMIKYASNAFLATKISFINEISNICEKVDVAFIVTDWECIRTYPLERYVQLMGEPILFDGRNCYTGKDVEKHRMDYYSVGRKSIRNRKVSTVY</sequence>
<dbReference type="PANTHER" id="PTHR43750:SF4">
    <property type="entry name" value="UDP-GLUCOSE 6-DEHYDROGENASE YWQF"/>
    <property type="match status" value="1"/>
</dbReference>